<dbReference type="EMBL" id="JAAAUQ010000384">
    <property type="protein sequence ID" value="KAF9150766.1"/>
    <property type="molecule type" value="Genomic_DNA"/>
</dbReference>
<comment type="caution">
    <text evidence="2">The sequence shown here is derived from an EMBL/GenBank/DDBJ whole genome shotgun (WGS) entry which is preliminary data.</text>
</comment>
<feature type="region of interest" description="Disordered" evidence="1">
    <location>
        <begin position="1"/>
        <end position="37"/>
    </location>
</feature>
<keyword evidence="3" id="KW-1185">Reference proteome</keyword>
<name>A0A9P5S232_9FUNG</name>
<dbReference type="Proteomes" id="UP000748756">
    <property type="component" value="Unassembled WGS sequence"/>
</dbReference>
<sequence length="336" mass="36942">MLHRTDCHRQSARSASMQPMGSGSESRPSKCTRSTSTVSLGMSTIGSDLIGSSSISGLSGGKAGSMVTDSTSSGALGQNDADAASPSVVEIIQKLPQDQLAQIFLDINDAITITRAQNGGVDYRHISLAIHDILIKKVSTERTTSHADGPRSAEKEHAHQKRDSNLSKQLAKFENYDEGKIRRTKQLYCRLKSAYRAPTDAGVVELEDTRIITKDSNLLVYETSTSINLPVGYHWKTFKKQDLMDQHQLPTSVHLLLLGILITNDYTNGVPFYGLMLNAGIVRTFDLEGTRGSERPRMTSSIQTLRRSLLEYRTRQGHEGQGDLHQKQGEEKGTEP</sequence>
<dbReference type="OrthoDB" id="2446503at2759"/>
<accession>A0A9P5S232</accession>
<feature type="compositionally biased region" description="Basic and acidic residues" evidence="1">
    <location>
        <begin position="141"/>
        <end position="165"/>
    </location>
</feature>
<proteinExistence type="predicted"/>
<gene>
    <name evidence="2" type="ORF">BG015_007416</name>
</gene>
<dbReference type="AlphaFoldDB" id="A0A9P5S232"/>
<evidence type="ECO:0000256" key="1">
    <source>
        <dbReference type="SAM" id="MobiDB-lite"/>
    </source>
</evidence>
<feature type="compositionally biased region" description="Polar residues" evidence="1">
    <location>
        <begin position="67"/>
        <end position="76"/>
    </location>
</feature>
<feature type="region of interest" description="Disordered" evidence="1">
    <location>
        <begin position="141"/>
        <end position="169"/>
    </location>
</feature>
<evidence type="ECO:0000313" key="3">
    <source>
        <dbReference type="Proteomes" id="UP000748756"/>
    </source>
</evidence>
<reference evidence="2" key="1">
    <citation type="journal article" date="2020" name="Fungal Divers.">
        <title>Resolving the Mortierellaceae phylogeny through synthesis of multi-gene phylogenetics and phylogenomics.</title>
        <authorList>
            <person name="Vandepol N."/>
            <person name="Liber J."/>
            <person name="Desiro A."/>
            <person name="Na H."/>
            <person name="Kennedy M."/>
            <person name="Barry K."/>
            <person name="Grigoriev I.V."/>
            <person name="Miller A.N."/>
            <person name="O'Donnell K."/>
            <person name="Stajich J.E."/>
            <person name="Bonito G."/>
        </authorList>
    </citation>
    <scope>NUCLEOTIDE SEQUENCE</scope>
    <source>
        <strain evidence="2">NRRL 6426</strain>
    </source>
</reference>
<feature type="region of interest" description="Disordered" evidence="1">
    <location>
        <begin position="60"/>
        <end position="81"/>
    </location>
</feature>
<organism evidence="2 3">
    <name type="scientific">Linnemannia schmuckeri</name>
    <dbReference type="NCBI Taxonomy" id="64567"/>
    <lineage>
        <taxon>Eukaryota</taxon>
        <taxon>Fungi</taxon>
        <taxon>Fungi incertae sedis</taxon>
        <taxon>Mucoromycota</taxon>
        <taxon>Mortierellomycotina</taxon>
        <taxon>Mortierellomycetes</taxon>
        <taxon>Mortierellales</taxon>
        <taxon>Mortierellaceae</taxon>
        <taxon>Linnemannia</taxon>
    </lineage>
</organism>
<evidence type="ECO:0000313" key="2">
    <source>
        <dbReference type="EMBL" id="KAF9150766.1"/>
    </source>
</evidence>
<feature type="compositionally biased region" description="Polar residues" evidence="1">
    <location>
        <begin position="12"/>
        <end position="37"/>
    </location>
</feature>
<feature type="region of interest" description="Disordered" evidence="1">
    <location>
        <begin position="314"/>
        <end position="336"/>
    </location>
</feature>
<protein>
    <submittedName>
        <fullName evidence="2">Uncharacterized protein</fullName>
    </submittedName>
</protein>